<dbReference type="OrthoDB" id="9809920at2"/>
<dbReference type="RefSeq" id="WP_105335789.1">
    <property type="nucleotide sequence ID" value="NZ_PUHZ01000013.1"/>
</dbReference>
<gene>
    <name evidence="7 9" type="primary">aroA</name>
    <name evidence="9" type="ORF">C5Y93_12620</name>
</gene>
<comment type="function">
    <text evidence="7">Catalyzes the transfer of the enolpyruvyl moiety of phosphoenolpyruvate (PEP) to the 5-hydroxyl of shikimate-3-phosphate (S3P) to produce enolpyruvyl shikimate-3-phosphate and inorganic phosphate.</text>
</comment>
<reference evidence="9 10" key="1">
    <citation type="submission" date="2018-02" db="EMBL/GenBank/DDBJ databases">
        <title>Comparative genomes isolates from brazilian mangrove.</title>
        <authorList>
            <person name="Araujo J.E."/>
            <person name="Taketani R.G."/>
            <person name="Silva M.C.P."/>
            <person name="Loureco M.V."/>
            <person name="Andreote F.D."/>
        </authorList>
    </citation>
    <scope>NUCLEOTIDE SEQUENCE [LARGE SCALE GENOMIC DNA]</scope>
    <source>
        <strain evidence="9 10">Nap-Phe MGV</strain>
    </source>
</reference>
<protein>
    <recommendedName>
        <fullName evidence="7">3-phosphoshikimate 1-carboxyvinyltransferase</fullName>
        <ecNumber evidence="7">2.5.1.19</ecNumber>
    </recommendedName>
    <alternativeName>
        <fullName evidence="7">5-enolpyruvylshikimate-3-phosphate synthase</fullName>
        <shortName evidence="7">EPSP synthase</shortName>
        <shortName evidence="7">EPSPS</shortName>
    </alternativeName>
</protein>
<evidence type="ECO:0000256" key="2">
    <source>
        <dbReference type="ARBA" id="ARBA00009948"/>
    </source>
</evidence>
<evidence type="ECO:0000256" key="6">
    <source>
        <dbReference type="ARBA" id="ARBA00044633"/>
    </source>
</evidence>
<feature type="binding site" evidence="7">
    <location>
        <position position="339"/>
    </location>
    <ligand>
        <name>3-phosphoshikimate</name>
        <dbReference type="ChEBI" id="CHEBI:145989"/>
    </ligand>
</feature>
<dbReference type="PANTHER" id="PTHR21090">
    <property type="entry name" value="AROM/DEHYDROQUINATE SYNTHASE"/>
    <property type="match status" value="1"/>
</dbReference>
<dbReference type="InterPro" id="IPR006264">
    <property type="entry name" value="EPSP_synthase"/>
</dbReference>
<feature type="binding site" evidence="7">
    <location>
        <position position="170"/>
    </location>
    <ligand>
        <name>3-phosphoshikimate</name>
        <dbReference type="ChEBI" id="CHEBI:145989"/>
    </ligand>
</feature>
<evidence type="ECO:0000256" key="1">
    <source>
        <dbReference type="ARBA" id="ARBA00004811"/>
    </source>
</evidence>
<feature type="binding site" evidence="7">
    <location>
        <position position="96"/>
    </location>
    <ligand>
        <name>phosphoenolpyruvate</name>
        <dbReference type="ChEBI" id="CHEBI:58702"/>
    </ligand>
</feature>
<dbReference type="NCBIfam" id="TIGR01356">
    <property type="entry name" value="aroA"/>
    <property type="match status" value="1"/>
</dbReference>
<evidence type="ECO:0000256" key="3">
    <source>
        <dbReference type="ARBA" id="ARBA00022605"/>
    </source>
</evidence>
<feature type="domain" description="Enolpyruvate transferase" evidence="8">
    <location>
        <begin position="10"/>
        <end position="418"/>
    </location>
</feature>
<proteinExistence type="inferred from homology"/>
<comment type="pathway">
    <text evidence="1 7">Metabolic intermediate biosynthesis; chorismate biosynthesis; chorismate from D-erythrose 4-phosphate and phosphoenolpyruvate: step 6/7.</text>
</comment>
<feature type="binding site" evidence="7">
    <location>
        <position position="23"/>
    </location>
    <ligand>
        <name>3-phosphoshikimate</name>
        <dbReference type="ChEBI" id="CHEBI:145989"/>
    </ligand>
</feature>
<comment type="subunit">
    <text evidence="7">Monomer.</text>
</comment>
<comment type="catalytic activity">
    <reaction evidence="6">
        <text>3-phosphoshikimate + phosphoenolpyruvate = 5-O-(1-carboxyvinyl)-3-phosphoshikimate + phosphate</text>
        <dbReference type="Rhea" id="RHEA:21256"/>
        <dbReference type="ChEBI" id="CHEBI:43474"/>
        <dbReference type="ChEBI" id="CHEBI:57701"/>
        <dbReference type="ChEBI" id="CHEBI:58702"/>
        <dbReference type="ChEBI" id="CHEBI:145989"/>
        <dbReference type="EC" id="2.5.1.19"/>
    </reaction>
    <physiologicalReaction direction="left-to-right" evidence="6">
        <dbReference type="Rhea" id="RHEA:21257"/>
    </physiologicalReaction>
</comment>
<dbReference type="AlphaFoldDB" id="A0A2S8GMW5"/>
<evidence type="ECO:0000256" key="4">
    <source>
        <dbReference type="ARBA" id="ARBA00022679"/>
    </source>
</evidence>
<dbReference type="InterPro" id="IPR001986">
    <property type="entry name" value="Enolpyruvate_Tfrase_dom"/>
</dbReference>
<keyword evidence="4 7" id="KW-0808">Transferase</keyword>
<feature type="binding site" evidence="7">
    <location>
        <position position="384"/>
    </location>
    <ligand>
        <name>phosphoenolpyruvate</name>
        <dbReference type="ChEBI" id="CHEBI:58702"/>
    </ligand>
</feature>
<dbReference type="GO" id="GO:0009423">
    <property type="term" value="P:chorismate biosynthetic process"/>
    <property type="evidence" value="ECO:0007669"/>
    <property type="project" value="UniProtKB-UniRule"/>
</dbReference>
<dbReference type="PIRSF" id="PIRSF000505">
    <property type="entry name" value="EPSPS"/>
    <property type="match status" value="1"/>
</dbReference>
<feature type="binding site" evidence="7">
    <location>
        <position position="171"/>
    </location>
    <ligand>
        <name>3-phosphoshikimate</name>
        <dbReference type="ChEBI" id="CHEBI:145989"/>
    </ligand>
</feature>
<feature type="binding site" evidence="7">
    <location>
        <position position="23"/>
    </location>
    <ligand>
        <name>phosphoenolpyruvate</name>
        <dbReference type="ChEBI" id="CHEBI:58702"/>
    </ligand>
</feature>
<evidence type="ECO:0000313" key="10">
    <source>
        <dbReference type="Proteomes" id="UP000237819"/>
    </source>
</evidence>
<sequence>MTSRIEITPAPPIQGSILPPGSKSLTNRALVIAALAQGTSVLTGALESEDTHVMIDSLGRLGIDVQHDPHAKVIRVAGCDGAIPAADADLFVANSGTTIRFLTAMVAAGKGRYRLDGIPRMRERPIQDLLDTLTQLGVACRSETGNGCPPVVVETTGLVGGVAKIAGDISSQYLSGLLMAAPYAKQGVTLDVVGELVSKPYVHMTTAVMRDFGVEVEAGDLTKLVIPPGKYVGRRYSIEPDASAASYFWGAAAITGGSVTVEGLSRDALQGDVAFCECLEQMGCQVEYGANSITVVGSRMHGICIDMNAISDTVQTLAAVALFADGPTTVTGVAHNRHKETDRIGDLACELRKLGAIVEELEDGLTIIPGKLHPAEIETYNDHRMAMSLALVGLRQPGVVILNPGCTNKTYPLYFEDLARLAGVEFQE</sequence>
<dbReference type="Proteomes" id="UP000237819">
    <property type="component" value="Unassembled WGS sequence"/>
</dbReference>
<feature type="binding site" evidence="7">
    <location>
        <position position="409"/>
    </location>
    <ligand>
        <name>phosphoenolpyruvate</name>
        <dbReference type="ChEBI" id="CHEBI:58702"/>
    </ligand>
</feature>
<comment type="caution">
    <text evidence="7">Lacks conserved residue(s) required for the propagation of feature annotation.</text>
</comment>
<feature type="binding site" evidence="7">
    <location>
        <position position="343"/>
    </location>
    <ligand>
        <name>phosphoenolpyruvate</name>
        <dbReference type="ChEBI" id="CHEBI:58702"/>
    </ligand>
</feature>
<dbReference type="HAMAP" id="MF_00210">
    <property type="entry name" value="EPSP_synth"/>
    <property type="match status" value="1"/>
</dbReference>
<keyword evidence="5 7" id="KW-0057">Aromatic amino acid biosynthesis</keyword>
<evidence type="ECO:0000256" key="5">
    <source>
        <dbReference type="ARBA" id="ARBA00023141"/>
    </source>
</evidence>
<organism evidence="9 10">
    <name type="scientific">Blastopirellula marina</name>
    <dbReference type="NCBI Taxonomy" id="124"/>
    <lineage>
        <taxon>Bacteria</taxon>
        <taxon>Pseudomonadati</taxon>
        <taxon>Planctomycetota</taxon>
        <taxon>Planctomycetia</taxon>
        <taxon>Pirellulales</taxon>
        <taxon>Pirellulaceae</taxon>
        <taxon>Blastopirellula</taxon>
    </lineage>
</organism>
<dbReference type="UniPathway" id="UPA00053">
    <property type="reaction ID" value="UER00089"/>
</dbReference>
<comment type="caution">
    <text evidence="9">The sequence shown here is derived from an EMBL/GenBank/DDBJ whole genome shotgun (WGS) entry which is preliminary data.</text>
</comment>
<evidence type="ECO:0000259" key="8">
    <source>
        <dbReference type="Pfam" id="PF00275"/>
    </source>
</evidence>
<feature type="binding site" evidence="7">
    <location>
        <position position="312"/>
    </location>
    <ligand>
        <name>3-phosphoshikimate</name>
        <dbReference type="ChEBI" id="CHEBI:145989"/>
    </ligand>
</feature>
<evidence type="ECO:0000313" key="9">
    <source>
        <dbReference type="EMBL" id="PQO45765.1"/>
    </source>
</evidence>
<dbReference type="GO" id="GO:0009073">
    <property type="term" value="P:aromatic amino acid family biosynthetic process"/>
    <property type="evidence" value="ECO:0007669"/>
    <property type="project" value="UniProtKB-KW"/>
</dbReference>
<dbReference type="PANTHER" id="PTHR21090:SF5">
    <property type="entry name" value="PENTAFUNCTIONAL AROM POLYPEPTIDE"/>
    <property type="match status" value="1"/>
</dbReference>
<dbReference type="SUPFAM" id="SSF55205">
    <property type="entry name" value="EPT/RTPC-like"/>
    <property type="match status" value="1"/>
</dbReference>
<feature type="binding site" evidence="7">
    <location>
        <position position="28"/>
    </location>
    <ligand>
        <name>3-phosphoshikimate</name>
        <dbReference type="ChEBI" id="CHEBI:145989"/>
    </ligand>
</feature>
<comment type="subcellular location">
    <subcellularLocation>
        <location evidence="7">Cytoplasm</location>
    </subcellularLocation>
</comment>
<dbReference type="InterPro" id="IPR036968">
    <property type="entry name" value="Enolpyruvate_Tfrase_sf"/>
</dbReference>
<dbReference type="Pfam" id="PF00275">
    <property type="entry name" value="EPSP_synthase"/>
    <property type="match status" value="1"/>
</dbReference>
<dbReference type="CDD" id="cd01556">
    <property type="entry name" value="EPSP_synthase"/>
    <property type="match status" value="1"/>
</dbReference>
<feature type="binding site" evidence="7">
    <location>
        <position position="172"/>
    </location>
    <ligand>
        <name>3-phosphoshikimate</name>
        <dbReference type="ChEBI" id="CHEBI:145989"/>
    </ligand>
</feature>
<feature type="binding site" evidence="7">
    <location>
        <position position="172"/>
    </location>
    <ligand>
        <name>phosphoenolpyruvate</name>
        <dbReference type="ChEBI" id="CHEBI:58702"/>
    </ligand>
</feature>
<dbReference type="GO" id="GO:0003866">
    <property type="term" value="F:3-phosphoshikimate 1-carboxyvinyltransferase activity"/>
    <property type="evidence" value="ECO:0007669"/>
    <property type="project" value="UniProtKB-UniRule"/>
</dbReference>
<comment type="similarity">
    <text evidence="2 7">Belongs to the EPSP synthase family.</text>
</comment>
<dbReference type="GO" id="GO:0005737">
    <property type="term" value="C:cytoplasm"/>
    <property type="evidence" value="ECO:0007669"/>
    <property type="project" value="UniProtKB-SubCell"/>
</dbReference>
<feature type="active site" description="Proton acceptor" evidence="7">
    <location>
        <position position="312"/>
    </location>
</feature>
<dbReference type="PROSITE" id="PS00104">
    <property type="entry name" value="EPSP_SYNTHASE_1"/>
    <property type="match status" value="1"/>
</dbReference>
<dbReference type="GO" id="GO:0008652">
    <property type="term" value="P:amino acid biosynthetic process"/>
    <property type="evidence" value="ECO:0007669"/>
    <property type="project" value="UniProtKB-KW"/>
</dbReference>
<feature type="binding site" evidence="7">
    <location>
        <position position="198"/>
    </location>
    <ligand>
        <name>3-phosphoshikimate</name>
        <dbReference type="ChEBI" id="CHEBI:145989"/>
    </ligand>
</feature>
<evidence type="ECO:0000256" key="7">
    <source>
        <dbReference type="HAMAP-Rule" id="MF_00210"/>
    </source>
</evidence>
<feature type="binding site" evidence="7">
    <location>
        <position position="124"/>
    </location>
    <ligand>
        <name>phosphoenolpyruvate</name>
        <dbReference type="ChEBI" id="CHEBI:58702"/>
    </ligand>
</feature>
<dbReference type="PROSITE" id="PS00885">
    <property type="entry name" value="EPSP_SYNTHASE_2"/>
    <property type="match status" value="1"/>
</dbReference>
<dbReference type="Gene3D" id="3.65.10.10">
    <property type="entry name" value="Enolpyruvate transferase domain"/>
    <property type="match status" value="2"/>
</dbReference>
<dbReference type="InterPro" id="IPR023193">
    <property type="entry name" value="EPSP_synthase_CS"/>
</dbReference>
<keyword evidence="3 7" id="KW-0028">Amino-acid biosynthesis</keyword>
<feature type="binding site" evidence="7">
    <location>
        <position position="24"/>
    </location>
    <ligand>
        <name>3-phosphoshikimate</name>
        <dbReference type="ChEBI" id="CHEBI:145989"/>
    </ligand>
</feature>
<dbReference type="EC" id="2.5.1.19" evidence="7"/>
<dbReference type="EMBL" id="PUHZ01000013">
    <property type="protein sequence ID" value="PQO45765.1"/>
    <property type="molecule type" value="Genomic_DNA"/>
</dbReference>
<keyword evidence="7" id="KW-0963">Cytoplasm</keyword>
<accession>A0A2S8GMW5</accession>
<dbReference type="InterPro" id="IPR013792">
    <property type="entry name" value="RNA3'P_cycl/enolpyr_Trfase_a/b"/>
</dbReference>
<name>A0A2S8GMW5_9BACT</name>